<evidence type="ECO:0000256" key="1">
    <source>
        <dbReference type="ARBA" id="ARBA00022801"/>
    </source>
</evidence>
<sequence>MGSSSTHFEKLTRCCMNCKISRFLDKEITIEKAGVARVGIPFHPDLTQNADFTHAAMLFEVGDTAGFMAANSMEETYSVLTVDYHINLIRPVRKEGIHAIGEVVTAGKTLYVTRSNVYSESGKLVAAGQGTYTVSKILLTDLDGYED</sequence>
<dbReference type="InterPro" id="IPR029069">
    <property type="entry name" value="HotDog_dom_sf"/>
</dbReference>
<dbReference type="InterPro" id="IPR003736">
    <property type="entry name" value="PAAI_dom"/>
</dbReference>
<dbReference type="Proteomes" id="UP000675554">
    <property type="component" value="Unassembled WGS sequence"/>
</dbReference>
<dbReference type="InterPro" id="IPR006683">
    <property type="entry name" value="Thioestr_dom"/>
</dbReference>
<dbReference type="GO" id="GO:0016289">
    <property type="term" value="F:acyl-CoA hydrolase activity"/>
    <property type="evidence" value="ECO:0007669"/>
    <property type="project" value="UniProtKB-ARBA"/>
</dbReference>
<dbReference type="EMBL" id="JAGSMN010000002">
    <property type="protein sequence ID" value="MBR7671482.1"/>
    <property type="molecule type" value="Genomic_DNA"/>
</dbReference>
<feature type="domain" description="Thioesterase" evidence="2">
    <location>
        <begin position="53"/>
        <end position="126"/>
    </location>
</feature>
<comment type="caution">
    <text evidence="3">The sequence shown here is derived from an EMBL/GenBank/DDBJ whole genome shotgun (WGS) entry which is preliminary data.</text>
</comment>
<accession>A0A8T4IJP4</accession>
<name>A0A8T4IJP4_9ACTN</name>
<gene>
    <name evidence="3" type="ORF">KDA82_00205</name>
</gene>
<dbReference type="SUPFAM" id="SSF54637">
    <property type="entry name" value="Thioesterase/thiol ester dehydrase-isomerase"/>
    <property type="match status" value="1"/>
</dbReference>
<protein>
    <submittedName>
        <fullName evidence="3">PaaI family thioesterase</fullName>
    </submittedName>
</protein>
<dbReference type="Gene3D" id="3.10.129.10">
    <property type="entry name" value="Hotdog Thioesterase"/>
    <property type="match status" value="1"/>
</dbReference>
<evidence type="ECO:0000313" key="3">
    <source>
        <dbReference type="EMBL" id="MBR7671482.1"/>
    </source>
</evidence>
<keyword evidence="4" id="KW-1185">Reference proteome</keyword>
<dbReference type="CDD" id="cd03443">
    <property type="entry name" value="PaaI_thioesterase"/>
    <property type="match status" value="1"/>
</dbReference>
<dbReference type="AlphaFoldDB" id="A0A8T4IJP4"/>
<keyword evidence="1" id="KW-0378">Hydrolase</keyword>
<dbReference type="NCBIfam" id="TIGR00369">
    <property type="entry name" value="unchar_dom_1"/>
    <property type="match status" value="1"/>
</dbReference>
<organism evidence="3 4">
    <name type="scientific">Streptomyces daliensis</name>
    <dbReference type="NCBI Taxonomy" id="299421"/>
    <lineage>
        <taxon>Bacteria</taxon>
        <taxon>Bacillati</taxon>
        <taxon>Actinomycetota</taxon>
        <taxon>Actinomycetes</taxon>
        <taxon>Kitasatosporales</taxon>
        <taxon>Streptomycetaceae</taxon>
        <taxon>Streptomyces</taxon>
    </lineage>
</organism>
<dbReference type="Pfam" id="PF03061">
    <property type="entry name" value="4HBT"/>
    <property type="match status" value="1"/>
</dbReference>
<evidence type="ECO:0000313" key="4">
    <source>
        <dbReference type="Proteomes" id="UP000675554"/>
    </source>
</evidence>
<evidence type="ECO:0000259" key="2">
    <source>
        <dbReference type="Pfam" id="PF03061"/>
    </source>
</evidence>
<reference evidence="3" key="1">
    <citation type="submission" date="2021-04" db="EMBL/GenBank/DDBJ databases">
        <title>Sequencing of actinobacteria type strains.</title>
        <authorList>
            <person name="Nguyen G.-S."/>
            <person name="Wentzel A."/>
        </authorList>
    </citation>
    <scope>NUCLEOTIDE SEQUENCE</scope>
    <source>
        <strain evidence="3">DSM 42095</strain>
    </source>
</reference>
<proteinExistence type="predicted"/>